<feature type="region of interest" description="Disordered" evidence="1">
    <location>
        <begin position="61"/>
        <end position="96"/>
    </location>
</feature>
<sequence length="96" mass="10626">MSRPWRSWSRRSEMAGPVPMCPLRPGDPCSLCQLYVTGPQDCGLVYLVMGDDALRSELAKSRKVAREKEKQSAPPHAVEVTDDDELGPDPRSEGLD</sequence>
<comment type="caution">
    <text evidence="2">The sequence shown here is derived from an EMBL/GenBank/DDBJ whole genome shotgun (WGS) entry which is preliminary data.</text>
</comment>
<organism evidence="2 3">
    <name type="scientific">Cutibacterium avidum</name>
    <dbReference type="NCBI Taxonomy" id="33010"/>
    <lineage>
        <taxon>Bacteria</taxon>
        <taxon>Bacillati</taxon>
        <taxon>Actinomycetota</taxon>
        <taxon>Actinomycetes</taxon>
        <taxon>Propionibacteriales</taxon>
        <taxon>Propionibacteriaceae</taxon>
        <taxon>Cutibacterium</taxon>
    </lineage>
</organism>
<proteinExistence type="predicted"/>
<accession>A0AB35XF29</accession>
<feature type="compositionally biased region" description="Basic and acidic residues" evidence="1">
    <location>
        <begin position="61"/>
        <end position="71"/>
    </location>
</feature>
<dbReference type="Proteomes" id="UP001309299">
    <property type="component" value="Unassembled WGS sequence"/>
</dbReference>
<dbReference type="RefSeq" id="WP_306425491.1">
    <property type="nucleotide sequence ID" value="NZ_AP031491.1"/>
</dbReference>
<dbReference type="AlphaFoldDB" id="A0AB35XF29"/>
<dbReference type="InterPro" id="IPR046658">
    <property type="entry name" value="DUF6767"/>
</dbReference>
<evidence type="ECO:0000313" key="2">
    <source>
        <dbReference type="EMBL" id="MEH1545676.1"/>
    </source>
</evidence>
<protein>
    <submittedName>
        <fullName evidence="2">DUF6767 domain-containing protein</fullName>
    </submittedName>
</protein>
<dbReference type="EMBL" id="JBAKUA010000001">
    <property type="protein sequence ID" value="MEH1545676.1"/>
    <property type="molecule type" value="Genomic_DNA"/>
</dbReference>
<evidence type="ECO:0000313" key="3">
    <source>
        <dbReference type="Proteomes" id="UP001309299"/>
    </source>
</evidence>
<gene>
    <name evidence="2" type="ORF">V7F78_01305</name>
</gene>
<reference evidence="2" key="1">
    <citation type="submission" date="2024-02" db="EMBL/GenBank/DDBJ databases">
        <title>Bacterial skin colonization with Propionibacterium avidum as a risk factor for Periprosthetic Joint Infections - a single-center prospective study.</title>
        <authorList>
            <person name="Achermann Y."/>
        </authorList>
    </citation>
    <scope>NUCLEOTIDE SEQUENCE</scope>
    <source>
        <strain evidence="2">PAVI-2017310195</strain>
    </source>
</reference>
<evidence type="ECO:0000256" key="1">
    <source>
        <dbReference type="SAM" id="MobiDB-lite"/>
    </source>
</evidence>
<dbReference type="Pfam" id="PF20555">
    <property type="entry name" value="DUF6767"/>
    <property type="match status" value="1"/>
</dbReference>
<name>A0AB35XF29_9ACTN</name>